<dbReference type="Proteomes" id="UP000306477">
    <property type="component" value="Unassembled WGS sequence"/>
</dbReference>
<keyword evidence="1" id="KW-0560">Oxidoreductase</keyword>
<protein>
    <submittedName>
        <fullName evidence="1">Monooxygenase</fullName>
    </submittedName>
</protein>
<keyword evidence="2" id="KW-1185">Reference proteome</keyword>
<evidence type="ECO:0000313" key="2">
    <source>
        <dbReference type="Proteomes" id="UP000306477"/>
    </source>
</evidence>
<gene>
    <name evidence="1" type="ORF">E1I69_22895</name>
</gene>
<dbReference type="Gene3D" id="3.30.70.100">
    <property type="match status" value="1"/>
</dbReference>
<organism evidence="1 2">
    <name type="scientific">Bacillus timonensis</name>
    <dbReference type="NCBI Taxonomy" id="1033734"/>
    <lineage>
        <taxon>Bacteria</taxon>
        <taxon>Bacillati</taxon>
        <taxon>Bacillota</taxon>
        <taxon>Bacilli</taxon>
        <taxon>Bacillales</taxon>
        <taxon>Bacillaceae</taxon>
        <taxon>Bacillus</taxon>
    </lineage>
</organism>
<keyword evidence="1" id="KW-0503">Monooxygenase</keyword>
<dbReference type="EMBL" id="SLUB01000088">
    <property type="protein sequence ID" value="THE09304.1"/>
    <property type="molecule type" value="Genomic_DNA"/>
</dbReference>
<dbReference type="Pfam" id="PF08803">
    <property type="entry name" value="ydhR"/>
    <property type="match status" value="1"/>
</dbReference>
<dbReference type="AlphaFoldDB" id="A0A4S3PJQ1"/>
<accession>A0A4S3PJQ1</accession>
<dbReference type="InterPro" id="IPR014910">
    <property type="entry name" value="YdhR"/>
</dbReference>
<evidence type="ECO:0000313" key="1">
    <source>
        <dbReference type="EMBL" id="THE09304.1"/>
    </source>
</evidence>
<reference evidence="1 2" key="1">
    <citation type="journal article" date="2019" name="Indoor Air">
        <title>Impacts of indoor surface finishes on bacterial viability.</title>
        <authorList>
            <person name="Hu J."/>
            <person name="Maamar S.B."/>
            <person name="Glawe A.J."/>
            <person name="Gottel N."/>
            <person name="Gilbert J.A."/>
            <person name="Hartmann E.M."/>
        </authorList>
    </citation>
    <scope>NUCLEOTIDE SEQUENCE [LARGE SCALE GENOMIC DNA]</scope>
    <source>
        <strain evidence="1 2">AF060A6</strain>
    </source>
</reference>
<proteinExistence type="predicted"/>
<dbReference type="RefSeq" id="WP_136381836.1">
    <property type="nucleotide sequence ID" value="NZ_SLUB01000088.1"/>
</dbReference>
<dbReference type="PANTHER" id="PTHR39169">
    <property type="match status" value="1"/>
</dbReference>
<sequence>MPYVLQVDFKMEGPFGDEMANAFIDLAKSITEEPGFIWKIWTENPEAKEAGGIYLFETKETAEQYLDMHTKRLGGFGIKGVNGKIFAINSKLTEITKGPVK</sequence>
<dbReference type="InterPro" id="IPR011008">
    <property type="entry name" value="Dimeric_a/b-barrel"/>
</dbReference>
<comment type="caution">
    <text evidence="1">The sequence shown here is derived from an EMBL/GenBank/DDBJ whole genome shotgun (WGS) entry which is preliminary data.</text>
</comment>
<dbReference type="OrthoDB" id="1440627at2"/>
<dbReference type="PANTHER" id="PTHR39169:SF1">
    <property type="entry name" value="MONOOXYGENASE YDHR-RELATED"/>
    <property type="match status" value="1"/>
</dbReference>
<dbReference type="GO" id="GO:0004497">
    <property type="term" value="F:monooxygenase activity"/>
    <property type="evidence" value="ECO:0007669"/>
    <property type="project" value="UniProtKB-KW"/>
</dbReference>
<name>A0A4S3PJQ1_9BACI</name>
<dbReference type="SUPFAM" id="SSF54909">
    <property type="entry name" value="Dimeric alpha+beta barrel"/>
    <property type="match status" value="1"/>
</dbReference>
<dbReference type="NCBIfam" id="NF008333">
    <property type="entry name" value="PRK11118.1"/>
    <property type="match status" value="1"/>
</dbReference>
<dbReference type="STRING" id="1033734.GCA_000285535_02166"/>